<dbReference type="Gene3D" id="3.40.50.1820">
    <property type="entry name" value="alpha/beta hydrolase"/>
    <property type="match status" value="1"/>
</dbReference>
<dbReference type="EMBL" id="JPME01000010">
    <property type="protein sequence ID" value="KEZ90627.1"/>
    <property type="molecule type" value="Genomic_DNA"/>
</dbReference>
<gene>
    <name evidence="6" type="ORF">IO98_07590</name>
</gene>
<comment type="similarity">
    <text evidence="1">Belongs to the peptidase S33 family.</text>
</comment>
<dbReference type="GO" id="GO:0004301">
    <property type="term" value="F:epoxide hydrolase activity"/>
    <property type="evidence" value="ECO:0007669"/>
    <property type="project" value="TreeGrafter"/>
</dbReference>
<reference evidence="6 7" key="1">
    <citation type="submission" date="2014-07" db="EMBL/GenBank/DDBJ databases">
        <title>Draft genome of Clostridium celerecrescens 152B isolated from sediments associated with methane hydrate from Krishna Godavari basin.</title>
        <authorList>
            <person name="Honkalas V.S."/>
            <person name="Dabir A.P."/>
            <person name="Arora P."/>
            <person name="Dhakephalkar P.K."/>
        </authorList>
    </citation>
    <scope>NUCLEOTIDE SEQUENCE [LARGE SCALE GENOMIC DNA]</scope>
    <source>
        <strain evidence="6 7">152B</strain>
    </source>
</reference>
<dbReference type="AlphaFoldDB" id="A0A084JNU3"/>
<feature type="active site" description="Proton acceptor" evidence="4">
    <location>
        <position position="359"/>
    </location>
</feature>
<evidence type="ECO:0000313" key="7">
    <source>
        <dbReference type="Proteomes" id="UP000028525"/>
    </source>
</evidence>
<organism evidence="6 7">
    <name type="scientific">Lacrimispora celerecrescens</name>
    <dbReference type="NCBI Taxonomy" id="29354"/>
    <lineage>
        <taxon>Bacteria</taxon>
        <taxon>Bacillati</taxon>
        <taxon>Bacillota</taxon>
        <taxon>Clostridia</taxon>
        <taxon>Lachnospirales</taxon>
        <taxon>Lachnospiraceae</taxon>
        <taxon>Lacrimispora</taxon>
    </lineage>
</organism>
<dbReference type="OrthoDB" id="9780765at2"/>
<dbReference type="SUPFAM" id="SSF53474">
    <property type="entry name" value="alpha/beta-Hydrolases"/>
    <property type="match status" value="1"/>
</dbReference>
<protein>
    <submittedName>
        <fullName evidence="6">Multidrug MFS transporter</fullName>
    </submittedName>
</protein>
<evidence type="ECO:0000256" key="4">
    <source>
        <dbReference type="PIRSR" id="PIRSR001112-1"/>
    </source>
</evidence>
<feature type="active site" description="Nucleophile" evidence="4">
    <location>
        <position position="178"/>
    </location>
</feature>
<dbReference type="PANTHER" id="PTHR21661">
    <property type="entry name" value="EPOXIDE HYDROLASE 1-RELATED"/>
    <property type="match status" value="1"/>
</dbReference>
<dbReference type="Pfam" id="PF06441">
    <property type="entry name" value="EHN"/>
    <property type="match status" value="1"/>
</dbReference>
<accession>A0A084JNU3</accession>
<proteinExistence type="inferred from homology"/>
<dbReference type="GO" id="GO:0097176">
    <property type="term" value="P:epoxide metabolic process"/>
    <property type="evidence" value="ECO:0007669"/>
    <property type="project" value="TreeGrafter"/>
</dbReference>
<feature type="active site" description="Proton donor" evidence="4">
    <location>
        <position position="308"/>
    </location>
</feature>
<name>A0A084JNU3_9FIRM</name>
<evidence type="ECO:0000256" key="3">
    <source>
        <dbReference type="ARBA" id="ARBA00022801"/>
    </source>
</evidence>
<dbReference type="PRINTS" id="PR00412">
    <property type="entry name" value="EPOXHYDRLASE"/>
</dbReference>
<comment type="caution">
    <text evidence="6">The sequence shown here is derived from an EMBL/GenBank/DDBJ whole genome shotgun (WGS) entry which is preliminary data.</text>
</comment>
<feature type="domain" description="Epoxide hydrolase N-terminal" evidence="5">
    <location>
        <begin position="4"/>
        <end position="107"/>
    </location>
</feature>
<keyword evidence="7" id="KW-1185">Reference proteome</keyword>
<dbReference type="InterPro" id="IPR029058">
    <property type="entry name" value="AB_hydrolase_fold"/>
</dbReference>
<evidence type="ECO:0000313" key="6">
    <source>
        <dbReference type="EMBL" id="KEZ90627.1"/>
    </source>
</evidence>
<dbReference type="STRING" id="29354.IO98_07590"/>
<sequence length="387" mass="44511">MDVERFHIQVSKETLDDLKYRLEHVRWPDQLVNTSWERGTDISYLKSLITYWRDHYDWQAQEAELNRFSQFQSDIDGITVHFIHERGKGPCPLPIILTHGWPDSYLRYRKIIPLLTDPARYGGDPEDSFDVIVPSIPGFGFSSRPEHGGVNNCSVSELWSKLMTGKLGYEKFAAAGGDMGSGVTRYLALNHPELLYGIHLTDIGIIRNLVYTKDQEDLSEEELQYKRNAQEWISNEGAYMTIQSTKPQTISYGLSDSPVGLAGWIIEKFRSWSDCNGDLRQKFSENELLTNIMIYWVTNTIGSSANMYYENVHSLPLMGRIEVPTGIALFPADVLLPPRKWAEQNLNITRWTTMPRGGHFTAMEEPEALAEDIRAFFKPFRYRDNKK</sequence>
<dbReference type="PIRSF" id="PIRSF001112">
    <property type="entry name" value="Epoxide_hydrolase"/>
    <property type="match status" value="1"/>
</dbReference>
<evidence type="ECO:0000259" key="5">
    <source>
        <dbReference type="Pfam" id="PF06441"/>
    </source>
</evidence>
<dbReference type="InterPro" id="IPR010497">
    <property type="entry name" value="Epoxide_hydro_N"/>
</dbReference>
<dbReference type="PANTHER" id="PTHR21661:SF35">
    <property type="entry name" value="EPOXIDE HYDROLASE"/>
    <property type="match status" value="1"/>
</dbReference>
<evidence type="ECO:0000256" key="2">
    <source>
        <dbReference type="ARBA" id="ARBA00022797"/>
    </source>
</evidence>
<dbReference type="RefSeq" id="WP_038279794.1">
    <property type="nucleotide sequence ID" value="NZ_JPME01000010.1"/>
</dbReference>
<keyword evidence="3" id="KW-0378">Hydrolase</keyword>
<dbReference type="InterPro" id="IPR016292">
    <property type="entry name" value="Epoxide_hydrolase"/>
</dbReference>
<evidence type="ECO:0000256" key="1">
    <source>
        <dbReference type="ARBA" id="ARBA00010088"/>
    </source>
</evidence>
<dbReference type="Proteomes" id="UP000028525">
    <property type="component" value="Unassembled WGS sequence"/>
</dbReference>
<dbReference type="InterPro" id="IPR000639">
    <property type="entry name" value="Epox_hydrolase-like"/>
</dbReference>
<keyword evidence="2" id="KW-0058">Aromatic hydrocarbons catabolism</keyword>